<dbReference type="EMBL" id="LUKF01000016">
    <property type="protein sequence ID" value="KYG62225.1"/>
    <property type="molecule type" value="Genomic_DNA"/>
</dbReference>
<keyword evidence="2" id="KW-0378">Hydrolase</keyword>
<sequence>MLFKIPRLYDSHTHFLATGEFSAGLHLGFMKKAEDLSLIDLKNPAYYRSDWIVGFGWNEAGWPEAPNKEILDKYFPDRPVFFPRMDGHRSWVNSRALELLGMKSETGLLLEKDHLQAWDKLPGFTKEQQRRHILSACRTYNQAGFTHVRDMSCTESLWNLLVEMSEKNELTLAIEENVTTHEMSDFEGMLDFCIRAKKSETPLLRMKGIKLFYDGSLGSETAYLSKPYNGKAEGTQGRTLWPLEEVEEIMKRTWQAGLEFSVHTIGDEAAHHIVQSARKISAQGFVGRLNIEHAQMLRPETIQMMKPLHVRCHMQPCHWLSDKAWLEQKLGDLYKYVFPWEALRAAQIPISFGCDSPVEPPSFWRNKVALDESAKAKIRKFTGDLAVAHSHPDATFANSYSIVEEGIVKEINFNGTLLSLE</sequence>
<dbReference type="PANTHER" id="PTHR22642">
    <property type="entry name" value="IMIDAZOLONEPROPIONASE"/>
    <property type="match status" value="1"/>
</dbReference>
<comment type="caution">
    <text evidence="2">The sequence shown here is derived from an EMBL/GenBank/DDBJ whole genome shotgun (WGS) entry which is preliminary data.</text>
</comment>
<evidence type="ECO:0000259" key="1">
    <source>
        <dbReference type="Pfam" id="PF07969"/>
    </source>
</evidence>
<name>A0A150WH54_BDEBC</name>
<dbReference type="Pfam" id="PF07969">
    <property type="entry name" value="Amidohydro_3"/>
    <property type="match status" value="1"/>
</dbReference>
<accession>A0A150WH54</accession>
<gene>
    <name evidence="2" type="ORF">AZI85_08525</name>
</gene>
<dbReference type="Gene3D" id="3.20.20.140">
    <property type="entry name" value="Metal-dependent hydrolases"/>
    <property type="match status" value="1"/>
</dbReference>
<dbReference type="AlphaFoldDB" id="A0A150WH54"/>
<dbReference type="OrthoDB" id="5734927at2"/>
<dbReference type="SUPFAM" id="SSF51556">
    <property type="entry name" value="Metallo-dependent hydrolases"/>
    <property type="match status" value="1"/>
</dbReference>
<evidence type="ECO:0000313" key="3">
    <source>
        <dbReference type="Proteomes" id="UP000075391"/>
    </source>
</evidence>
<evidence type="ECO:0000313" key="2">
    <source>
        <dbReference type="EMBL" id="KYG62225.1"/>
    </source>
</evidence>
<protein>
    <submittedName>
        <fullName evidence="2">Metal-dependent hydrolase</fullName>
    </submittedName>
</protein>
<dbReference type="PANTHER" id="PTHR22642:SF20">
    <property type="entry name" value="AMIDOHYDROLASE 3 DOMAIN-CONTAINING PROTEIN"/>
    <property type="match status" value="1"/>
</dbReference>
<dbReference type="GO" id="GO:0016787">
    <property type="term" value="F:hydrolase activity"/>
    <property type="evidence" value="ECO:0007669"/>
    <property type="project" value="UniProtKB-KW"/>
</dbReference>
<dbReference type="Proteomes" id="UP000075391">
    <property type="component" value="Unassembled WGS sequence"/>
</dbReference>
<dbReference type="InterPro" id="IPR032466">
    <property type="entry name" value="Metal_Hydrolase"/>
</dbReference>
<proteinExistence type="predicted"/>
<feature type="domain" description="Amidohydrolase 3" evidence="1">
    <location>
        <begin position="6"/>
        <end position="365"/>
    </location>
</feature>
<dbReference type="RefSeq" id="WP_063244327.1">
    <property type="nucleotide sequence ID" value="NZ_LUKF01000016.1"/>
</dbReference>
<dbReference type="InterPro" id="IPR013108">
    <property type="entry name" value="Amidohydro_3"/>
</dbReference>
<organism evidence="2 3">
    <name type="scientific">Bdellovibrio bacteriovorus</name>
    <dbReference type="NCBI Taxonomy" id="959"/>
    <lineage>
        <taxon>Bacteria</taxon>
        <taxon>Pseudomonadati</taxon>
        <taxon>Bdellovibrionota</taxon>
        <taxon>Bdellovibrionia</taxon>
        <taxon>Bdellovibrionales</taxon>
        <taxon>Pseudobdellovibrionaceae</taxon>
        <taxon>Bdellovibrio</taxon>
    </lineage>
</organism>
<reference evidence="2 3" key="1">
    <citation type="submission" date="2016-03" db="EMBL/GenBank/DDBJ databases">
        <authorList>
            <person name="Ploux O."/>
        </authorList>
    </citation>
    <scope>NUCLEOTIDE SEQUENCE [LARGE SCALE GENOMIC DNA]</scope>
    <source>
        <strain evidence="2 3">BER2</strain>
    </source>
</reference>